<dbReference type="CDD" id="cd00761">
    <property type="entry name" value="Glyco_tranf_GTA_type"/>
    <property type="match status" value="1"/>
</dbReference>
<dbReference type="InterPro" id="IPR029044">
    <property type="entry name" value="Nucleotide-diphossugar_trans"/>
</dbReference>
<dbReference type="InterPro" id="IPR050834">
    <property type="entry name" value="Glycosyltransf_2"/>
</dbReference>
<dbReference type="Pfam" id="PF00535">
    <property type="entry name" value="Glycos_transf_2"/>
    <property type="match status" value="1"/>
</dbReference>
<evidence type="ECO:0000313" key="2">
    <source>
        <dbReference type="EMBL" id="GAA0569847.1"/>
    </source>
</evidence>
<dbReference type="SUPFAM" id="SSF53448">
    <property type="entry name" value="Nucleotide-diphospho-sugar transferases"/>
    <property type="match status" value="1"/>
</dbReference>
<reference evidence="2 3" key="1">
    <citation type="journal article" date="2019" name="Int. J. Syst. Evol. Microbiol.">
        <title>The Global Catalogue of Microorganisms (GCM) 10K type strain sequencing project: providing services to taxonomists for standard genome sequencing and annotation.</title>
        <authorList>
            <consortium name="The Broad Institute Genomics Platform"/>
            <consortium name="The Broad Institute Genome Sequencing Center for Infectious Disease"/>
            <person name="Wu L."/>
            <person name="Ma J."/>
        </authorList>
    </citation>
    <scope>NUCLEOTIDE SEQUENCE [LARGE SCALE GENOMIC DNA]</scope>
    <source>
        <strain evidence="2 3">JCM 9933</strain>
    </source>
</reference>
<dbReference type="InterPro" id="IPR001173">
    <property type="entry name" value="Glyco_trans_2-like"/>
</dbReference>
<comment type="caution">
    <text evidence="2">The sequence shown here is derived from an EMBL/GenBank/DDBJ whole genome shotgun (WGS) entry which is preliminary data.</text>
</comment>
<organism evidence="2 3">
    <name type="scientific">Craurococcus roseus</name>
    <dbReference type="NCBI Taxonomy" id="77585"/>
    <lineage>
        <taxon>Bacteria</taxon>
        <taxon>Pseudomonadati</taxon>
        <taxon>Pseudomonadota</taxon>
        <taxon>Alphaproteobacteria</taxon>
        <taxon>Acetobacterales</taxon>
        <taxon>Acetobacteraceae</taxon>
        <taxon>Craurococcus</taxon>
    </lineage>
</organism>
<dbReference type="Proteomes" id="UP001501588">
    <property type="component" value="Unassembled WGS sequence"/>
</dbReference>
<evidence type="ECO:0000259" key="1">
    <source>
        <dbReference type="Pfam" id="PF00535"/>
    </source>
</evidence>
<accession>A0ABN1EMI8</accession>
<dbReference type="PANTHER" id="PTHR43685:SF11">
    <property type="entry name" value="GLYCOSYLTRANSFERASE TAGX-RELATED"/>
    <property type="match status" value="1"/>
</dbReference>
<sequence length="322" mass="35695">MPDLITICLPTYRRPTLLSQTLQSCFAQDYRPLEVDVADSSPNGDTRDMVESLAPPEGIAVRYRHLPPDTEPQAKVIRLLAEARGRRLAIMHDDDVFLPGAIAALDEAFSGAPEVVIAYGREEIMNEAGEVLPEETEASQAEAWRTADQAGLRRDLMVCALSRQVPPNGFLIESDVMRKFGFRSRAEIGMAEDTDLGIRLAQAYRGSGAFAFIERLTTRRRLMRSSLGWTAPDTCWQLYGEMAAMQGLSPEEERARAWTLRHCARSALRENALGGRRRAALQVFRSPYYPRGEESAAKTLYSLGLLAVPRAVLALRRLSGAG</sequence>
<dbReference type="PANTHER" id="PTHR43685">
    <property type="entry name" value="GLYCOSYLTRANSFERASE"/>
    <property type="match status" value="1"/>
</dbReference>
<protein>
    <recommendedName>
        <fullName evidence="1">Glycosyltransferase 2-like domain-containing protein</fullName>
    </recommendedName>
</protein>
<dbReference type="Gene3D" id="3.90.550.10">
    <property type="entry name" value="Spore Coat Polysaccharide Biosynthesis Protein SpsA, Chain A"/>
    <property type="match status" value="1"/>
</dbReference>
<name>A0ABN1EMI8_9PROT</name>
<keyword evidence="3" id="KW-1185">Reference proteome</keyword>
<feature type="domain" description="Glycosyltransferase 2-like" evidence="1">
    <location>
        <begin position="6"/>
        <end position="130"/>
    </location>
</feature>
<evidence type="ECO:0000313" key="3">
    <source>
        <dbReference type="Proteomes" id="UP001501588"/>
    </source>
</evidence>
<dbReference type="RefSeq" id="WP_343893605.1">
    <property type="nucleotide sequence ID" value="NZ_BAAAFZ010000007.1"/>
</dbReference>
<dbReference type="EMBL" id="BAAAFZ010000007">
    <property type="protein sequence ID" value="GAA0569847.1"/>
    <property type="molecule type" value="Genomic_DNA"/>
</dbReference>
<proteinExistence type="predicted"/>
<gene>
    <name evidence="2" type="ORF">GCM10009416_05440</name>
</gene>